<dbReference type="EMBL" id="RJVO01000008">
    <property type="protein sequence ID" value="ROH86696.1"/>
    <property type="molecule type" value="Genomic_DNA"/>
</dbReference>
<dbReference type="InterPro" id="IPR010727">
    <property type="entry name" value="DUF1302"/>
</dbReference>
<dbReference type="Pfam" id="PF06980">
    <property type="entry name" value="DUF1302"/>
    <property type="match status" value="1"/>
</dbReference>
<comment type="caution">
    <text evidence="1">The sequence shown here is derived from an EMBL/GenBank/DDBJ whole genome shotgun (WGS) entry which is preliminary data.</text>
</comment>
<evidence type="ECO:0000313" key="1">
    <source>
        <dbReference type="EMBL" id="ROH86696.1"/>
    </source>
</evidence>
<protein>
    <submittedName>
        <fullName evidence="1">DUF1302 family protein</fullName>
    </submittedName>
</protein>
<dbReference type="InParanoid" id="A0A3N0V1M1"/>
<dbReference type="RefSeq" id="WP_123212685.1">
    <property type="nucleotide sequence ID" value="NZ_RJVO01000008.1"/>
</dbReference>
<evidence type="ECO:0000313" key="2">
    <source>
        <dbReference type="Proteomes" id="UP000282106"/>
    </source>
</evidence>
<reference evidence="1 2" key="1">
    <citation type="submission" date="2018-10" db="EMBL/GenBank/DDBJ databases">
        <authorList>
            <person name="Chen W.-M."/>
        </authorList>
    </citation>
    <scope>NUCLEOTIDE SEQUENCE [LARGE SCALE GENOMIC DNA]</scope>
    <source>
        <strain evidence="1 2">THS-13</strain>
    </source>
</reference>
<organism evidence="1 2">
    <name type="scientific">Stagnimonas aquatica</name>
    <dbReference type="NCBI Taxonomy" id="2689987"/>
    <lineage>
        <taxon>Bacteria</taxon>
        <taxon>Pseudomonadati</taxon>
        <taxon>Pseudomonadota</taxon>
        <taxon>Gammaproteobacteria</taxon>
        <taxon>Nevskiales</taxon>
        <taxon>Nevskiaceae</taxon>
        <taxon>Stagnimonas</taxon>
    </lineage>
</organism>
<dbReference type="Proteomes" id="UP000282106">
    <property type="component" value="Unassembled WGS sequence"/>
</dbReference>
<gene>
    <name evidence="1" type="ORF">ED208_14730</name>
</gene>
<dbReference type="AlphaFoldDB" id="A0A3N0V1M1"/>
<proteinExistence type="predicted"/>
<accession>A0A3N0V1M1</accession>
<keyword evidence="2" id="KW-1185">Reference proteome</keyword>
<sequence length="537" mass="57520">MKSGNTVGGRRAWRPAHKLLAAAPLLWLPLAQAGSVNLSPGLSLDYLANLTYSAAWRLQDPDPALTADVNADDGNRNFAGGAMINNRLALLGELNLKQGRQGVFVRGSAFYDQVYRDSNDNDSPSTVNKSGDNTAFSSEARRYLGMRARLLDAYVYSSFDLGSTALDLRVGDQVVSWGESLFFPNASGAQSPADATKSNVPGTEVKEILLPVGQVYAQWGLTPRWSVAGYWQWQWKGTELNPPGAYFSGSDVVGPGASVLLVPSLAPLGRDRVPRGADLAPDDDGQWGISSKFQFGDASEAGLYYLRYSDKNPVGATLDGTLLEVAPGVFVPVPTAYHVTYADDIQMFGASASTQLFETAFTAELSYRQDAGVAINAPSSTPGRGDAVQANLGFTRLLLPTSLWDTLTLVGEASWVELTEVQALTVGGTRYDQPSNGDSAGAYQLLAQFGYQQVLPGWDLTVSLVHANAFKGKSPIAGALGSLTGSADKRYSLGFGFKYLQNLELQLAYNGYHGTPDPINRSLADRSNLAFSAKYSF</sequence>
<name>A0A3N0V1M1_9GAMM</name>